<dbReference type="Pfam" id="PF00383">
    <property type="entry name" value="dCMP_cyt_deam_1"/>
    <property type="match status" value="1"/>
</dbReference>
<evidence type="ECO:0000256" key="8">
    <source>
        <dbReference type="ARBA" id="ARBA00032005"/>
    </source>
</evidence>
<evidence type="ECO:0000256" key="4">
    <source>
        <dbReference type="ARBA" id="ARBA00012783"/>
    </source>
</evidence>
<dbReference type="GO" id="GO:0055086">
    <property type="term" value="P:nucleobase-containing small molecule metabolic process"/>
    <property type="evidence" value="ECO:0007669"/>
    <property type="project" value="UniProtKB-ARBA"/>
</dbReference>
<dbReference type="NCBIfam" id="TIGR01354">
    <property type="entry name" value="cyt_deam_tetra"/>
    <property type="match status" value="1"/>
</dbReference>
<evidence type="ECO:0000256" key="10">
    <source>
        <dbReference type="PIRSR" id="PIRSR606262-1"/>
    </source>
</evidence>
<evidence type="ECO:0000313" key="16">
    <source>
        <dbReference type="Proteomes" id="UP000799772"/>
    </source>
</evidence>
<keyword evidence="16" id="KW-1185">Reference proteome</keyword>
<evidence type="ECO:0000256" key="3">
    <source>
        <dbReference type="ARBA" id="ARBA00006576"/>
    </source>
</evidence>
<evidence type="ECO:0000256" key="11">
    <source>
        <dbReference type="PIRSR" id="PIRSR606262-2"/>
    </source>
</evidence>
<dbReference type="Gene3D" id="3.40.140.10">
    <property type="entry name" value="Cytidine Deaminase, domain 2"/>
    <property type="match status" value="1"/>
</dbReference>
<keyword evidence="5 12" id="KW-0479">Metal-binding</keyword>
<evidence type="ECO:0000256" key="5">
    <source>
        <dbReference type="ARBA" id="ARBA00022723"/>
    </source>
</evidence>
<evidence type="ECO:0000256" key="7">
    <source>
        <dbReference type="ARBA" id="ARBA00022833"/>
    </source>
</evidence>
<comment type="cofactor">
    <cofactor evidence="1 12 13">
        <name>Zn(2+)</name>
        <dbReference type="ChEBI" id="CHEBI:29105"/>
    </cofactor>
</comment>
<comment type="caution">
    <text evidence="15">The sequence shown here is derived from an EMBL/GenBank/DDBJ whole genome shotgun (WGS) entry which is preliminary data.</text>
</comment>
<dbReference type="PANTHER" id="PTHR11644">
    <property type="entry name" value="CYTIDINE DEAMINASE"/>
    <property type="match status" value="1"/>
</dbReference>
<feature type="domain" description="CMP/dCMP-type deaminase" evidence="14">
    <location>
        <begin position="18"/>
        <end position="152"/>
    </location>
</feature>
<dbReference type="CDD" id="cd01283">
    <property type="entry name" value="cytidine_deaminase"/>
    <property type="match status" value="1"/>
</dbReference>
<dbReference type="GO" id="GO:0008270">
    <property type="term" value="F:zinc ion binding"/>
    <property type="evidence" value="ECO:0007669"/>
    <property type="project" value="UniProtKB-UniRule"/>
</dbReference>
<evidence type="ECO:0000256" key="2">
    <source>
        <dbReference type="ARBA" id="ARBA00003949"/>
    </source>
</evidence>
<dbReference type="PANTHER" id="PTHR11644:SF2">
    <property type="entry name" value="CYTIDINE DEAMINASE"/>
    <property type="match status" value="1"/>
</dbReference>
<feature type="active site" description="Proton donor" evidence="10">
    <location>
        <position position="77"/>
    </location>
</feature>
<name>A0A9P4M1Y2_9PEZI</name>
<keyword evidence="6 13" id="KW-0378">Hydrolase</keyword>
<dbReference type="GO" id="GO:0005829">
    <property type="term" value="C:cytosol"/>
    <property type="evidence" value="ECO:0007669"/>
    <property type="project" value="TreeGrafter"/>
</dbReference>
<comment type="catalytic activity">
    <reaction evidence="13">
        <text>2'-deoxycytidine + H2O + H(+) = 2'-deoxyuridine + NH4(+)</text>
        <dbReference type="Rhea" id="RHEA:13433"/>
        <dbReference type="ChEBI" id="CHEBI:15377"/>
        <dbReference type="ChEBI" id="CHEBI:15378"/>
        <dbReference type="ChEBI" id="CHEBI:15698"/>
        <dbReference type="ChEBI" id="CHEBI:16450"/>
        <dbReference type="ChEBI" id="CHEBI:28938"/>
        <dbReference type="EC" id="3.5.4.5"/>
    </reaction>
</comment>
<evidence type="ECO:0000259" key="14">
    <source>
        <dbReference type="PROSITE" id="PS51747"/>
    </source>
</evidence>
<evidence type="ECO:0000256" key="9">
    <source>
        <dbReference type="ARBA" id="ARBA00049558"/>
    </source>
</evidence>
<dbReference type="InterPro" id="IPR002125">
    <property type="entry name" value="CMP_dCMP_dom"/>
</dbReference>
<dbReference type="InterPro" id="IPR050202">
    <property type="entry name" value="Cyt/Deoxycyt_deaminase"/>
</dbReference>
<evidence type="ECO:0000256" key="13">
    <source>
        <dbReference type="RuleBase" id="RU364006"/>
    </source>
</evidence>
<evidence type="ECO:0000256" key="6">
    <source>
        <dbReference type="ARBA" id="ARBA00022801"/>
    </source>
</evidence>
<dbReference type="Proteomes" id="UP000799772">
    <property type="component" value="Unassembled WGS sequence"/>
</dbReference>
<gene>
    <name evidence="15" type="ORF">NA57DRAFT_68690</name>
</gene>
<dbReference type="EMBL" id="ML978135">
    <property type="protein sequence ID" value="KAF2094078.1"/>
    <property type="molecule type" value="Genomic_DNA"/>
</dbReference>
<dbReference type="PROSITE" id="PS51747">
    <property type="entry name" value="CYT_DCMP_DEAMINASES_2"/>
    <property type="match status" value="1"/>
</dbReference>
<feature type="binding site" evidence="12">
    <location>
        <position position="110"/>
    </location>
    <ligand>
        <name>Zn(2+)</name>
        <dbReference type="ChEBI" id="CHEBI:29105"/>
        <note>catalytic</note>
    </ligand>
</feature>
<accession>A0A9P4M1Y2</accession>
<comment type="similarity">
    <text evidence="3 13">Belongs to the cytidine and deoxycytidylate deaminase family.</text>
</comment>
<dbReference type="NCBIfam" id="NF004064">
    <property type="entry name" value="PRK05578.1"/>
    <property type="match status" value="1"/>
</dbReference>
<dbReference type="SUPFAM" id="SSF53927">
    <property type="entry name" value="Cytidine deaminase-like"/>
    <property type="match status" value="1"/>
</dbReference>
<dbReference type="OrthoDB" id="414540at2759"/>
<reference evidence="15" key="1">
    <citation type="journal article" date="2020" name="Stud. Mycol.">
        <title>101 Dothideomycetes genomes: a test case for predicting lifestyles and emergence of pathogens.</title>
        <authorList>
            <person name="Haridas S."/>
            <person name="Albert R."/>
            <person name="Binder M."/>
            <person name="Bloem J."/>
            <person name="Labutti K."/>
            <person name="Salamov A."/>
            <person name="Andreopoulos B."/>
            <person name="Baker S."/>
            <person name="Barry K."/>
            <person name="Bills G."/>
            <person name="Bluhm B."/>
            <person name="Cannon C."/>
            <person name="Castanera R."/>
            <person name="Culley D."/>
            <person name="Daum C."/>
            <person name="Ezra D."/>
            <person name="Gonzalez J."/>
            <person name="Henrissat B."/>
            <person name="Kuo A."/>
            <person name="Liang C."/>
            <person name="Lipzen A."/>
            <person name="Lutzoni F."/>
            <person name="Magnuson J."/>
            <person name="Mondo S."/>
            <person name="Nolan M."/>
            <person name="Ohm R."/>
            <person name="Pangilinan J."/>
            <person name="Park H.-J."/>
            <person name="Ramirez L."/>
            <person name="Alfaro M."/>
            <person name="Sun H."/>
            <person name="Tritt A."/>
            <person name="Yoshinaga Y."/>
            <person name="Zwiers L.-H."/>
            <person name="Turgeon B."/>
            <person name="Goodwin S."/>
            <person name="Spatafora J."/>
            <person name="Crous P."/>
            <person name="Grigoriev I."/>
        </authorList>
    </citation>
    <scope>NUCLEOTIDE SEQUENCE</scope>
    <source>
        <strain evidence="15">CBS 133067</strain>
    </source>
</reference>
<sequence>MDESDRALACEQYGLTLSELQKLSEGCIDAKTRAYCPYSNFRVGCSILLKDESPAPNKVFTGVNVENAAYPVGTCAERCAFGTAVAEGLRYGDVKAVGVATDIEMFCSPCGMCRQFMREFCEGGTPIFMHNKDNKFMVKKLEELLPMSFGPQHLDQKAENVANGPIAMRTFV</sequence>
<dbReference type="InterPro" id="IPR006262">
    <property type="entry name" value="Cyt_deam_tetra"/>
</dbReference>
<feature type="binding site" evidence="11">
    <location>
        <begin position="64"/>
        <end position="70"/>
    </location>
    <ligand>
        <name>substrate</name>
    </ligand>
</feature>
<dbReference type="InterPro" id="IPR016193">
    <property type="entry name" value="Cytidine_deaminase-like"/>
</dbReference>
<evidence type="ECO:0000256" key="12">
    <source>
        <dbReference type="PIRSR" id="PIRSR606262-3"/>
    </source>
</evidence>
<protein>
    <recommendedName>
        <fullName evidence="4 13">Cytidine deaminase</fullName>
        <ecNumber evidence="4 13">3.5.4.5</ecNumber>
    </recommendedName>
    <alternativeName>
        <fullName evidence="8 13">Cytidine aminohydrolase</fullName>
    </alternativeName>
</protein>
<evidence type="ECO:0000256" key="1">
    <source>
        <dbReference type="ARBA" id="ARBA00001947"/>
    </source>
</evidence>
<dbReference type="GO" id="GO:0072527">
    <property type="term" value="P:pyrimidine-containing compound metabolic process"/>
    <property type="evidence" value="ECO:0007669"/>
    <property type="project" value="UniProtKB-ARBA"/>
</dbReference>
<dbReference type="EC" id="3.5.4.5" evidence="4 13"/>
<organism evidence="15 16">
    <name type="scientific">Rhizodiscina lignyota</name>
    <dbReference type="NCBI Taxonomy" id="1504668"/>
    <lineage>
        <taxon>Eukaryota</taxon>
        <taxon>Fungi</taxon>
        <taxon>Dikarya</taxon>
        <taxon>Ascomycota</taxon>
        <taxon>Pezizomycotina</taxon>
        <taxon>Dothideomycetes</taxon>
        <taxon>Pleosporomycetidae</taxon>
        <taxon>Aulographales</taxon>
        <taxon>Rhizodiscinaceae</taxon>
        <taxon>Rhizodiscina</taxon>
    </lineage>
</organism>
<dbReference type="AlphaFoldDB" id="A0A9P4M1Y2"/>
<comment type="catalytic activity">
    <reaction evidence="9 13">
        <text>cytidine + H2O + H(+) = uridine + NH4(+)</text>
        <dbReference type="Rhea" id="RHEA:16069"/>
        <dbReference type="ChEBI" id="CHEBI:15377"/>
        <dbReference type="ChEBI" id="CHEBI:15378"/>
        <dbReference type="ChEBI" id="CHEBI:16704"/>
        <dbReference type="ChEBI" id="CHEBI:17562"/>
        <dbReference type="ChEBI" id="CHEBI:28938"/>
        <dbReference type="EC" id="3.5.4.5"/>
    </reaction>
</comment>
<keyword evidence="7 12" id="KW-0862">Zinc</keyword>
<feature type="binding site" evidence="12">
    <location>
        <position position="113"/>
    </location>
    <ligand>
        <name>Zn(2+)</name>
        <dbReference type="ChEBI" id="CHEBI:29105"/>
        <note>catalytic</note>
    </ligand>
</feature>
<evidence type="ECO:0000313" key="15">
    <source>
        <dbReference type="EMBL" id="KAF2094078.1"/>
    </source>
</evidence>
<dbReference type="GO" id="GO:0004126">
    <property type="term" value="F:cytidine deaminase activity"/>
    <property type="evidence" value="ECO:0007669"/>
    <property type="project" value="UniProtKB-UniRule"/>
</dbReference>
<dbReference type="FunFam" id="3.40.140.10:FF:000008">
    <property type="entry name" value="Cytidine deaminase"/>
    <property type="match status" value="1"/>
</dbReference>
<comment type="function">
    <text evidence="2 13">This enzyme scavenges exogenous and endogenous cytidine and 2'-deoxycytidine for UMP synthesis.</text>
</comment>
<proteinExistence type="inferred from homology"/>
<feature type="binding site" evidence="12">
    <location>
        <position position="75"/>
    </location>
    <ligand>
        <name>Zn(2+)</name>
        <dbReference type="ChEBI" id="CHEBI:29105"/>
        <note>catalytic</note>
    </ligand>
</feature>